<dbReference type="SMART" id="SM00858">
    <property type="entry name" value="SAF"/>
    <property type="match status" value="1"/>
</dbReference>
<evidence type="ECO:0000256" key="4">
    <source>
        <dbReference type="RuleBase" id="RU362063"/>
    </source>
</evidence>
<reference evidence="7" key="1">
    <citation type="submission" date="2017-02" db="EMBL/GenBank/DDBJ databases">
        <authorList>
            <person name="Varghese N."/>
            <person name="Submissions S."/>
        </authorList>
    </citation>
    <scope>NUCLEOTIDE SEQUENCE [LARGE SCALE GENOMIC DNA]</scope>
    <source>
        <strain evidence="7">ATCC BAA-34</strain>
    </source>
</reference>
<protein>
    <recommendedName>
        <fullName evidence="4">Flagella basal body P-ring formation protein FlgA</fullName>
    </recommendedName>
</protein>
<dbReference type="InterPro" id="IPR017585">
    <property type="entry name" value="SAF_FlgA"/>
</dbReference>
<dbReference type="Proteomes" id="UP000190102">
    <property type="component" value="Unassembled WGS sequence"/>
</dbReference>
<evidence type="ECO:0000259" key="5">
    <source>
        <dbReference type="SMART" id="SM00858"/>
    </source>
</evidence>
<evidence type="ECO:0000313" key="6">
    <source>
        <dbReference type="EMBL" id="SJZ33201.1"/>
    </source>
</evidence>
<keyword evidence="4" id="KW-1005">Bacterial flagellum biogenesis</keyword>
<dbReference type="PANTHER" id="PTHR36307:SF1">
    <property type="entry name" value="FLAGELLA BASAL BODY P-RING FORMATION PROTEIN FLGA"/>
    <property type="match status" value="1"/>
</dbReference>
<dbReference type="SUPFAM" id="SSF51269">
    <property type="entry name" value="AFP III-like domain"/>
    <property type="match status" value="1"/>
</dbReference>
<gene>
    <name evidence="6" type="ORF">SAMN02745119_00040</name>
</gene>
<dbReference type="GO" id="GO:0044780">
    <property type="term" value="P:bacterial-type flagellum assembly"/>
    <property type="evidence" value="ECO:0007669"/>
    <property type="project" value="InterPro"/>
</dbReference>
<name>A0A1T4JST6_9BACT</name>
<dbReference type="Pfam" id="PF17656">
    <property type="entry name" value="ChapFlgA_N"/>
    <property type="match status" value="1"/>
</dbReference>
<proteinExistence type="inferred from homology"/>
<feature type="chain" id="PRO_5011813303" description="Flagella basal body P-ring formation protein FlgA" evidence="4">
    <location>
        <begin position="29"/>
        <end position="245"/>
    </location>
</feature>
<evidence type="ECO:0000256" key="3">
    <source>
        <dbReference type="ARBA" id="ARBA00022764"/>
    </source>
</evidence>
<keyword evidence="6" id="KW-0969">Cilium</keyword>
<dbReference type="Gene3D" id="3.90.1210.10">
    <property type="entry name" value="Antifreeze-like/N-acetylneuraminic acid synthase C-terminal domain"/>
    <property type="match status" value="1"/>
</dbReference>
<comment type="function">
    <text evidence="4">Involved in the assembly process of the P-ring formation. It may associate with FlgF on the rod constituting a structure essential for the P-ring assembly or may act as a modulator protein for the P-ring assembly.</text>
</comment>
<dbReference type="Gene3D" id="2.30.30.760">
    <property type="match status" value="1"/>
</dbReference>
<dbReference type="STRING" id="115783.SAMN02745119_00040"/>
<evidence type="ECO:0000256" key="1">
    <source>
        <dbReference type="ARBA" id="ARBA00004418"/>
    </source>
</evidence>
<comment type="similarity">
    <text evidence="4">Belongs to the FlgA family.</text>
</comment>
<feature type="domain" description="SAF" evidence="5">
    <location>
        <begin position="120"/>
        <end position="182"/>
    </location>
</feature>
<keyword evidence="6" id="KW-0282">Flagellum</keyword>
<dbReference type="CDD" id="cd11614">
    <property type="entry name" value="SAF_CpaB_FlgA_like"/>
    <property type="match status" value="1"/>
</dbReference>
<sequence>MRLVNLILTRLLAISCLYCLMGAVSCHAATTATVLLSEQEVRGAVERFLTEKMEGRGWETTLRQLTIPQGIRVSNGPRDLELIAPAGWDGWGAATIVLVVRVNGVVEKNFSLRVQVDARTEMLTAARQLLAGTVLTEADLLLQKHDLSQAGGHPVKNMADAVGKKLRMTVRAGAPIKSNQLVSVPVIVSGQLVTIIAENAGVRITVSGRARSAGGIGDLIRVQNMVSNKEIAARILDASTVEIGF</sequence>
<dbReference type="InterPro" id="IPR039246">
    <property type="entry name" value="Flagellar_FlgA"/>
</dbReference>
<dbReference type="PROSITE" id="PS51257">
    <property type="entry name" value="PROKAR_LIPOPROTEIN"/>
    <property type="match status" value="1"/>
</dbReference>
<keyword evidence="2 4" id="KW-0732">Signal</keyword>
<keyword evidence="3 4" id="KW-0574">Periplasm</keyword>
<dbReference type="InterPro" id="IPR041231">
    <property type="entry name" value="FlgA_N"/>
</dbReference>
<dbReference type="NCBIfam" id="TIGR03170">
    <property type="entry name" value="flgA_cterm"/>
    <property type="match status" value="1"/>
</dbReference>
<feature type="signal peptide" evidence="4">
    <location>
        <begin position="1"/>
        <end position="28"/>
    </location>
</feature>
<keyword evidence="6" id="KW-0966">Cell projection</keyword>
<evidence type="ECO:0000313" key="7">
    <source>
        <dbReference type="Proteomes" id="UP000190102"/>
    </source>
</evidence>
<dbReference type="PANTHER" id="PTHR36307">
    <property type="entry name" value="FLAGELLA BASAL BODY P-RING FORMATION PROTEIN FLGA"/>
    <property type="match status" value="1"/>
</dbReference>
<keyword evidence="7" id="KW-1185">Reference proteome</keyword>
<dbReference type="OrthoDB" id="5396076at2"/>
<dbReference type="GO" id="GO:0042597">
    <property type="term" value="C:periplasmic space"/>
    <property type="evidence" value="ECO:0007669"/>
    <property type="project" value="UniProtKB-SubCell"/>
</dbReference>
<dbReference type="EMBL" id="FUWR01000001">
    <property type="protein sequence ID" value="SJZ33201.1"/>
    <property type="molecule type" value="Genomic_DNA"/>
</dbReference>
<evidence type="ECO:0000256" key="2">
    <source>
        <dbReference type="ARBA" id="ARBA00022729"/>
    </source>
</evidence>
<dbReference type="InterPro" id="IPR036732">
    <property type="entry name" value="AFP_Neu5c_C_sf"/>
</dbReference>
<dbReference type="Pfam" id="PF13144">
    <property type="entry name" value="ChapFlgA"/>
    <property type="match status" value="1"/>
</dbReference>
<accession>A0A1T4JST6</accession>
<dbReference type="RefSeq" id="WP_078788365.1">
    <property type="nucleotide sequence ID" value="NZ_FUWR01000001.1"/>
</dbReference>
<organism evidence="6 7">
    <name type="scientific">Trichlorobacter thiogenes</name>
    <dbReference type="NCBI Taxonomy" id="115783"/>
    <lineage>
        <taxon>Bacteria</taxon>
        <taxon>Pseudomonadati</taxon>
        <taxon>Thermodesulfobacteriota</taxon>
        <taxon>Desulfuromonadia</taxon>
        <taxon>Geobacterales</taxon>
        <taxon>Geobacteraceae</taxon>
        <taxon>Trichlorobacter</taxon>
    </lineage>
</organism>
<comment type="subcellular location">
    <subcellularLocation>
        <location evidence="1 4">Periplasm</location>
    </subcellularLocation>
</comment>
<dbReference type="AlphaFoldDB" id="A0A1T4JST6"/>
<dbReference type="InterPro" id="IPR013974">
    <property type="entry name" value="SAF"/>
</dbReference>